<gene>
    <name evidence="6" type="ORF">LOTGIDRAFT_174476</name>
</gene>
<protein>
    <recommendedName>
        <fullName evidence="5">Calx-beta domain-containing protein</fullName>
    </recommendedName>
</protein>
<keyword evidence="4" id="KW-0812">Transmembrane</keyword>
<reference evidence="6 7" key="1">
    <citation type="journal article" date="2013" name="Nature">
        <title>Insights into bilaterian evolution from three spiralian genomes.</title>
        <authorList>
            <person name="Simakov O."/>
            <person name="Marletaz F."/>
            <person name="Cho S.J."/>
            <person name="Edsinger-Gonzales E."/>
            <person name="Havlak P."/>
            <person name="Hellsten U."/>
            <person name="Kuo D.H."/>
            <person name="Larsson T."/>
            <person name="Lv J."/>
            <person name="Arendt D."/>
            <person name="Savage R."/>
            <person name="Osoegawa K."/>
            <person name="de Jong P."/>
            <person name="Grimwood J."/>
            <person name="Chapman J.A."/>
            <person name="Shapiro H."/>
            <person name="Aerts A."/>
            <person name="Otillar R.P."/>
            <person name="Terry A.Y."/>
            <person name="Boore J.L."/>
            <person name="Grigoriev I.V."/>
            <person name="Lindberg D.R."/>
            <person name="Seaver E.C."/>
            <person name="Weisblat D.A."/>
            <person name="Putnam N.H."/>
            <person name="Rokhsar D.S."/>
        </authorList>
    </citation>
    <scope>NUCLEOTIDE SEQUENCE [LARGE SCALE GENOMIC DNA]</scope>
</reference>
<feature type="domain" description="Calx-beta" evidence="5">
    <location>
        <begin position="279"/>
        <end position="385"/>
    </location>
</feature>
<keyword evidence="7" id="KW-1185">Reference proteome</keyword>
<evidence type="ECO:0000313" key="7">
    <source>
        <dbReference type="Proteomes" id="UP000030746"/>
    </source>
</evidence>
<dbReference type="KEGG" id="lgi:LOTGIDRAFT_174476"/>
<feature type="domain" description="Calx-beta" evidence="5">
    <location>
        <begin position="400"/>
        <end position="502"/>
    </location>
</feature>
<dbReference type="RefSeq" id="XP_009051306.1">
    <property type="nucleotide sequence ID" value="XM_009053058.1"/>
</dbReference>
<dbReference type="Proteomes" id="UP000030746">
    <property type="component" value="Unassembled WGS sequence"/>
</dbReference>
<keyword evidence="1" id="KW-0732">Signal</keyword>
<keyword evidence="4" id="KW-1133">Transmembrane helix</keyword>
<sequence length="1445" mass="161919">MSNSMCQIKDVQMFSFQVMSNHVKSNQAKSNPINSESSKNVLTNQPFHLNWAWISLESKEIEVNETANKLKVKLIRRGYLGETSFVTINVINATAKVGEDVHKRFAKQVQFNPGQTEKTWRVKLLDDTVFEEKETLQIKLSDPIMSIIEKPDLAIITIIDDEDESVVQFEKGVYHVGEDIGEVLIPVKRTGDLSDEFMVICSTKQGSATGTIPSTVTSFSDYITRPDDHRSILRFDKDEDVKYCRVMIIDDSLFEDEEEFTVVLSEPMGGRIGGVNASKVIIEPDKNDEPTFYFGKGEYMVDESDGFVEVKVWRTGTDLSKASSVTVRSRRTEPRSAEAGLDYIAVNRILEYAPGVTMQLVRITILDDLGRPKVEGLEKFQVVLRMPMGAMLGEPSMAVITINDSVSDVPSMEFKEDSYTVYENDGIIEVTVKRSGDTSKEATVRCYTRQNTAKVDTDYQERPNTNVSVVTFKPGKSEEKCIVKITNDTTFERDEELRLVLGNPLSDGGPAKIGRENTTKILIKDIGDKPVIRLKETKYIVKEPMFKEETSIMKVQVIRDGDLSDTSVVSVNTKDGSAESGKDYNPIYKKVTFDKNVSMQEVEIEILYDGQKEMREVFTVHLRNRKGIADIKNQKAIVFIEERNKVADVTLPSEPMVISLRDYDNSEVAVEQPYQGYPVVCLTPCNPKHPDYPKTGAICASEGINDTLTLYRWRVSAPTGVDGVSNNLQSVESNTFFANTRGISLDSIYFSGGSRVQCGARAVNMEGDPGSELLSEPVIISQTNGLCEPRLMGSVGAEPFTAKFRYTGPDDPKHPNKVKVAVTIPHRDGMLPVVSTNQLSNFELTLSKDGTRLALHPCSNLLDYDEIPTGYGFITNATKDIDVIGEVEPYQYSSEIRGEPTLRFYKNLNLEACVWEFESYFDMSELVNECGGSIDTDGQVLNVKQSYVSLRVPLHVSYVFHSPVATGGWQHYDMSSQLQLTFVYDTAILWQNGISSPEANTGLQGYLFPTSMRIGDNDRLTVAFRTEARFRGQFVRDHPGSEMESMVMSTDRPELTFTLKLIRSEPTYENSEQLWEFESDFAVRDYSGMYTIKLIPCTTPMDQEYSLPITCNPRDPLTFDLPIRFQQVSDPVPTKFSLNTDFHLMRKRELWLSDGSMGFGDETDPAFSAGDRLYGRVNVDPVQNLGDSFGLSIEKVFLCSGKDGYIPKYNPDNQEYGCLADSPNLQYTFKIMDKNAPYSIVKSFRDIPFNARLANEDPDAIKLVTQPGADGFHIDCTPMFKVDAGRQWFLHAIYTVRSQANTQRGIRSAGQQHHVMTSSLDIQDTIESEFSLVVRNKRAKNDAAGIGERGRGTNLARINMDYDVEKNIFEVGHNTTKTEIPLLPIVIAIAVLLLICLIVIIFFVRRRRKSTSPPPSPTNTITVATGHGSSRIVSANHYNNGNSEV</sequence>
<keyword evidence="3" id="KW-0106">Calcium</keyword>
<dbReference type="PANTHER" id="PTHR45739">
    <property type="entry name" value="MATRIX PROTEIN, PUTATIVE-RELATED"/>
    <property type="match status" value="1"/>
</dbReference>
<proteinExistence type="predicted"/>
<feature type="domain" description="Calx-beta" evidence="5">
    <location>
        <begin position="519"/>
        <end position="623"/>
    </location>
</feature>
<evidence type="ECO:0000259" key="5">
    <source>
        <dbReference type="SMART" id="SM00237"/>
    </source>
</evidence>
<feature type="transmembrane region" description="Helical" evidence="4">
    <location>
        <begin position="1382"/>
        <end position="1404"/>
    </location>
</feature>
<evidence type="ECO:0000256" key="2">
    <source>
        <dbReference type="ARBA" id="ARBA00022737"/>
    </source>
</evidence>
<keyword evidence="4" id="KW-0472">Membrane</keyword>
<feature type="domain" description="Calx-beta" evidence="5">
    <location>
        <begin position="154"/>
        <end position="265"/>
    </location>
</feature>
<evidence type="ECO:0000313" key="6">
    <source>
        <dbReference type="EMBL" id="ESO98011.1"/>
    </source>
</evidence>
<dbReference type="GO" id="GO:0009653">
    <property type="term" value="P:anatomical structure morphogenesis"/>
    <property type="evidence" value="ECO:0007669"/>
    <property type="project" value="TreeGrafter"/>
</dbReference>
<dbReference type="HOGENOM" id="CLU_003042_1_0_1"/>
<keyword evidence="2" id="KW-0677">Repeat</keyword>
<dbReference type="OrthoDB" id="430044at2759"/>
<dbReference type="SMART" id="SM00237">
    <property type="entry name" value="Calx_beta"/>
    <property type="match status" value="5"/>
</dbReference>
<dbReference type="CTD" id="20242754"/>
<dbReference type="SUPFAM" id="SSF141072">
    <property type="entry name" value="CalX-like"/>
    <property type="match status" value="5"/>
</dbReference>
<evidence type="ECO:0000256" key="3">
    <source>
        <dbReference type="ARBA" id="ARBA00022837"/>
    </source>
</evidence>
<accession>V4AWU5</accession>
<evidence type="ECO:0000256" key="4">
    <source>
        <dbReference type="SAM" id="Phobius"/>
    </source>
</evidence>
<dbReference type="GO" id="GO:0007154">
    <property type="term" value="P:cell communication"/>
    <property type="evidence" value="ECO:0007669"/>
    <property type="project" value="InterPro"/>
</dbReference>
<dbReference type="InterPro" id="IPR038081">
    <property type="entry name" value="CalX-like_sf"/>
</dbReference>
<dbReference type="STRING" id="225164.V4AWU5"/>
<dbReference type="EMBL" id="KB201294">
    <property type="protein sequence ID" value="ESO98011.1"/>
    <property type="molecule type" value="Genomic_DNA"/>
</dbReference>
<dbReference type="Pfam" id="PF03160">
    <property type="entry name" value="Calx-beta"/>
    <property type="match status" value="4"/>
</dbReference>
<dbReference type="Gene3D" id="2.60.40.2030">
    <property type="match status" value="5"/>
</dbReference>
<dbReference type="InterPro" id="IPR003644">
    <property type="entry name" value="Calx_beta"/>
</dbReference>
<dbReference type="GO" id="GO:0016020">
    <property type="term" value="C:membrane"/>
    <property type="evidence" value="ECO:0007669"/>
    <property type="project" value="InterPro"/>
</dbReference>
<name>V4AWU5_LOTGI</name>
<dbReference type="PANTHER" id="PTHR45739:SF8">
    <property type="entry name" value="FRAS1-RELATED EXTRACELLULAR MATRIX PROTEIN 1"/>
    <property type="match status" value="1"/>
</dbReference>
<feature type="domain" description="Calx-beta" evidence="5">
    <location>
        <begin position="42"/>
        <end position="141"/>
    </location>
</feature>
<dbReference type="InterPro" id="IPR051561">
    <property type="entry name" value="FRAS1_ECM"/>
</dbReference>
<evidence type="ECO:0000256" key="1">
    <source>
        <dbReference type="ARBA" id="ARBA00022729"/>
    </source>
</evidence>
<dbReference type="GeneID" id="20242754"/>
<dbReference type="OMA" id="YCRILII"/>
<organism evidence="6 7">
    <name type="scientific">Lottia gigantea</name>
    <name type="common">Giant owl limpet</name>
    <dbReference type="NCBI Taxonomy" id="225164"/>
    <lineage>
        <taxon>Eukaryota</taxon>
        <taxon>Metazoa</taxon>
        <taxon>Spiralia</taxon>
        <taxon>Lophotrochozoa</taxon>
        <taxon>Mollusca</taxon>
        <taxon>Gastropoda</taxon>
        <taxon>Patellogastropoda</taxon>
        <taxon>Lottioidea</taxon>
        <taxon>Lottiidae</taxon>
        <taxon>Lottia</taxon>
    </lineage>
</organism>